<dbReference type="Proteomes" id="UP000242847">
    <property type="component" value="Unassembled WGS sequence"/>
</dbReference>
<keyword evidence="5" id="KW-1185">Reference proteome</keyword>
<proteinExistence type="inferred from homology"/>
<dbReference type="Pfam" id="PF00106">
    <property type="entry name" value="adh_short"/>
    <property type="match status" value="1"/>
</dbReference>
<evidence type="ECO:0000256" key="1">
    <source>
        <dbReference type="ARBA" id="ARBA00006484"/>
    </source>
</evidence>
<name>A0A1S8DHR3_9GAMM</name>
<dbReference type="PANTHER" id="PTHR44196:SF1">
    <property type="entry name" value="DEHYDROGENASE_REDUCTASE SDR FAMILY MEMBER 7B"/>
    <property type="match status" value="1"/>
</dbReference>
<dbReference type="SUPFAM" id="SSF51735">
    <property type="entry name" value="NAD(P)-binding Rossmann-fold domains"/>
    <property type="match status" value="1"/>
</dbReference>
<dbReference type="EMBL" id="MUBC01000012">
    <property type="protein sequence ID" value="ONM44521.1"/>
    <property type="molecule type" value="Genomic_DNA"/>
</dbReference>
<protein>
    <submittedName>
        <fullName evidence="4">Short-chain dehydrogenase</fullName>
    </submittedName>
</protein>
<dbReference type="STRING" id="254161.SAMN05216256_102193"/>
<sequence length="259" mass="28296">MNHQRRIWLTGASSGIGLALAEQLAEQGHRVALTARRREPLLALAERYPDQLLVVTADLTDVHAVREAAERIDAAWGGLDWAVLNAGTCEYMELPHFSAALLERVMRVNVLGTANCIEAALPLLRRSSAPRLAAVGSSVTYLPLPRAEAYGASKAAVRYLMQSLELDLADEGVAVTLISPGFVDTPLTANNDFAMPMRVSAEDAARRIVRGLERGQREIRFPGRFISVLRLIAALPAGLRVALTRRRRKSEITAQQEAN</sequence>
<dbReference type="InterPro" id="IPR036291">
    <property type="entry name" value="NAD(P)-bd_dom_sf"/>
</dbReference>
<reference evidence="4 5" key="1">
    <citation type="submission" date="2017-01" db="EMBL/GenBank/DDBJ databases">
        <title>Draft genome sequence of Pseudomonas pachastrellae type strain CCUG 46540T from a deep sea.</title>
        <authorList>
            <person name="Gomila M."/>
            <person name="Mulet M."/>
            <person name="Lalucat J."/>
            <person name="Garcia-Valdes E."/>
        </authorList>
    </citation>
    <scope>NUCLEOTIDE SEQUENCE [LARGE SCALE GENOMIC DNA]</scope>
    <source>
        <strain evidence="4 5">CCUG 46540</strain>
    </source>
</reference>
<dbReference type="Gene3D" id="3.40.50.720">
    <property type="entry name" value="NAD(P)-binding Rossmann-like Domain"/>
    <property type="match status" value="1"/>
</dbReference>
<feature type="domain" description="Ketoreductase" evidence="3">
    <location>
        <begin position="5"/>
        <end position="181"/>
    </location>
</feature>
<accession>A0A1S8DHR3</accession>
<dbReference type="AlphaFoldDB" id="A0A1S8DHR3"/>
<evidence type="ECO:0000259" key="3">
    <source>
        <dbReference type="SMART" id="SM00822"/>
    </source>
</evidence>
<evidence type="ECO:0000313" key="4">
    <source>
        <dbReference type="EMBL" id="ONM44521.1"/>
    </source>
</evidence>
<dbReference type="InterPro" id="IPR002347">
    <property type="entry name" value="SDR_fam"/>
</dbReference>
<dbReference type="GO" id="GO:0016491">
    <property type="term" value="F:oxidoreductase activity"/>
    <property type="evidence" value="ECO:0007669"/>
    <property type="project" value="UniProtKB-KW"/>
</dbReference>
<dbReference type="InterPro" id="IPR057326">
    <property type="entry name" value="KR_dom"/>
</dbReference>
<dbReference type="GO" id="GO:0016020">
    <property type="term" value="C:membrane"/>
    <property type="evidence" value="ECO:0007669"/>
    <property type="project" value="TreeGrafter"/>
</dbReference>
<dbReference type="SMART" id="SM00822">
    <property type="entry name" value="PKS_KR"/>
    <property type="match status" value="1"/>
</dbReference>
<gene>
    <name evidence="4" type="ORF">BXT89_07085</name>
</gene>
<evidence type="ECO:0000313" key="5">
    <source>
        <dbReference type="Proteomes" id="UP000242847"/>
    </source>
</evidence>
<comment type="caution">
    <text evidence="4">The sequence shown here is derived from an EMBL/GenBank/DDBJ whole genome shotgun (WGS) entry which is preliminary data.</text>
</comment>
<dbReference type="RefSeq" id="WP_083726107.1">
    <property type="nucleotide sequence ID" value="NZ_FOUD01000002.1"/>
</dbReference>
<dbReference type="PANTHER" id="PTHR44196">
    <property type="entry name" value="DEHYDROGENASE/REDUCTASE SDR FAMILY MEMBER 7B"/>
    <property type="match status" value="1"/>
</dbReference>
<dbReference type="PRINTS" id="PR00081">
    <property type="entry name" value="GDHRDH"/>
</dbReference>
<evidence type="ECO:0000256" key="2">
    <source>
        <dbReference type="ARBA" id="ARBA00023002"/>
    </source>
</evidence>
<keyword evidence="2" id="KW-0560">Oxidoreductase</keyword>
<dbReference type="OrthoDB" id="335726at2"/>
<comment type="similarity">
    <text evidence="1">Belongs to the short-chain dehydrogenases/reductases (SDR) family.</text>
</comment>
<organism evidence="4 5">
    <name type="scientific">Halopseudomonas pachastrellae</name>
    <dbReference type="NCBI Taxonomy" id="254161"/>
    <lineage>
        <taxon>Bacteria</taxon>
        <taxon>Pseudomonadati</taxon>
        <taxon>Pseudomonadota</taxon>
        <taxon>Gammaproteobacteria</taxon>
        <taxon>Pseudomonadales</taxon>
        <taxon>Pseudomonadaceae</taxon>
        <taxon>Halopseudomonas</taxon>
    </lineage>
</organism>